<feature type="compositionally biased region" description="Basic and acidic residues" evidence="1">
    <location>
        <begin position="1"/>
        <end position="12"/>
    </location>
</feature>
<reference evidence="2 3" key="1">
    <citation type="journal article" date="2023" name="Plants (Basel)">
        <title>Bridging the Gap: Combining Genomics and Transcriptomics Approaches to Understand Stylosanthes scabra, an Orphan Legume from the Brazilian Caatinga.</title>
        <authorList>
            <person name="Ferreira-Neto J.R.C."/>
            <person name="da Silva M.D."/>
            <person name="Binneck E."/>
            <person name="de Melo N.F."/>
            <person name="da Silva R.H."/>
            <person name="de Melo A.L.T.M."/>
            <person name="Pandolfi V."/>
            <person name="Bustamante F.O."/>
            <person name="Brasileiro-Vidal A.C."/>
            <person name="Benko-Iseppon A.M."/>
        </authorList>
    </citation>
    <scope>NUCLEOTIDE SEQUENCE [LARGE SCALE GENOMIC DNA]</scope>
    <source>
        <tissue evidence="2">Leaves</tissue>
    </source>
</reference>
<evidence type="ECO:0000313" key="3">
    <source>
        <dbReference type="Proteomes" id="UP001341840"/>
    </source>
</evidence>
<evidence type="ECO:0000313" key="2">
    <source>
        <dbReference type="EMBL" id="MED6145003.1"/>
    </source>
</evidence>
<dbReference type="Proteomes" id="UP001341840">
    <property type="component" value="Unassembled WGS sequence"/>
</dbReference>
<feature type="compositionally biased region" description="Basic and acidic residues" evidence="1">
    <location>
        <begin position="24"/>
        <end position="41"/>
    </location>
</feature>
<dbReference type="EMBL" id="JASCZI010090688">
    <property type="protein sequence ID" value="MED6145003.1"/>
    <property type="molecule type" value="Genomic_DNA"/>
</dbReference>
<keyword evidence="3" id="KW-1185">Reference proteome</keyword>
<protein>
    <submittedName>
        <fullName evidence="2">Uncharacterized protein</fullName>
    </submittedName>
</protein>
<proteinExistence type="predicted"/>
<gene>
    <name evidence="2" type="ORF">PIB30_020816</name>
</gene>
<feature type="region of interest" description="Disordered" evidence="1">
    <location>
        <begin position="1"/>
        <end position="79"/>
    </location>
</feature>
<evidence type="ECO:0000256" key="1">
    <source>
        <dbReference type="SAM" id="MobiDB-lite"/>
    </source>
</evidence>
<accession>A0ABU6TAC6</accession>
<organism evidence="2 3">
    <name type="scientific">Stylosanthes scabra</name>
    <dbReference type="NCBI Taxonomy" id="79078"/>
    <lineage>
        <taxon>Eukaryota</taxon>
        <taxon>Viridiplantae</taxon>
        <taxon>Streptophyta</taxon>
        <taxon>Embryophyta</taxon>
        <taxon>Tracheophyta</taxon>
        <taxon>Spermatophyta</taxon>
        <taxon>Magnoliopsida</taxon>
        <taxon>eudicotyledons</taxon>
        <taxon>Gunneridae</taxon>
        <taxon>Pentapetalae</taxon>
        <taxon>rosids</taxon>
        <taxon>fabids</taxon>
        <taxon>Fabales</taxon>
        <taxon>Fabaceae</taxon>
        <taxon>Papilionoideae</taxon>
        <taxon>50 kb inversion clade</taxon>
        <taxon>dalbergioids sensu lato</taxon>
        <taxon>Dalbergieae</taxon>
        <taxon>Pterocarpus clade</taxon>
        <taxon>Stylosanthes</taxon>
    </lineage>
</organism>
<sequence length="134" mass="14751">MRWEQRNNRTELRNQNINLGHAPWDGDKHRRGNGEEQRGGDDNDPSSNNKHRGCSDNKVAAVDSGERKQGLVVTGPERPTFQGLSFDARQIFGRAELYGLACPELVGGHVGSSKDRFGCIGCLESSWKGNVSSI</sequence>
<name>A0ABU6TAC6_9FABA</name>
<comment type="caution">
    <text evidence="2">The sequence shown here is derived from an EMBL/GenBank/DDBJ whole genome shotgun (WGS) entry which is preliminary data.</text>
</comment>